<keyword evidence="2" id="KW-1185">Reference proteome</keyword>
<reference evidence="1" key="1">
    <citation type="submission" date="2020-03" db="EMBL/GenBank/DDBJ databases">
        <title>A high-quality chromosome-level genome assembly of a woody plant with both climbing and erect habits, Rhamnella rubrinervis.</title>
        <authorList>
            <person name="Lu Z."/>
            <person name="Yang Y."/>
            <person name="Zhu X."/>
            <person name="Sun Y."/>
        </authorList>
    </citation>
    <scope>NUCLEOTIDE SEQUENCE</scope>
    <source>
        <strain evidence="1">BYM</strain>
        <tissue evidence="1">Leaf</tissue>
    </source>
</reference>
<accession>A0A8K0HD71</accession>
<name>A0A8K0HD71_9ROSA</name>
<protein>
    <submittedName>
        <fullName evidence="1">Uncharacterized protein</fullName>
    </submittedName>
</protein>
<organism evidence="1 2">
    <name type="scientific">Rhamnella rubrinervis</name>
    <dbReference type="NCBI Taxonomy" id="2594499"/>
    <lineage>
        <taxon>Eukaryota</taxon>
        <taxon>Viridiplantae</taxon>
        <taxon>Streptophyta</taxon>
        <taxon>Embryophyta</taxon>
        <taxon>Tracheophyta</taxon>
        <taxon>Spermatophyta</taxon>
        <taxon>Magnoliopsida</taxon>
        <taxon>eudicotyledons</taxon>
        <taxon>Gunneridae</taxon>
        <taxon>Pentapetalae</taxon>
        <taxon>rosids</taxon>
        <taxon>fabids</taxon>
        <taxon>Rosales</taxon>
        <taxon>Rhamnaceae</taxon>
        <taxon>rhamnoid group</taxon>
        <taxon>Rhamneae</taxon>
        <taxon>Rhamnella</taxon>
    </lineage>
</organism>
<sequence length="149" mass="16439">MESVLCYNCYRDATQILSYKLVLWTKPISFQSKTIPKSQFLKTVMSIQPKPISDSQISGLAQSQIPSFASQSSISMAIDATSKFQNPDLRPIHLRTSTQAKVKGHDGLAELMVAGSISSAEHMAMFPPTRLRTICKLGSCLIESVFEKP</sequence>
<gene>
    <name evidence="1" type="ORF">FNV43_RR06565</name>
</gene>
<dbReference type="AlphaFoldDB" id="A0A8K0HD71"/>
<dbReference type="EMBL" id="VOIH02000003">
    <property type="protein sequence ID" value="KAF3450482.1"/>
    <property type="molecule type" value="Genomic_DNA"/>
</dbReference>
<evidence type="ECO:0000313" key="2">
    <source>
        <dbReference type="Proteomes" id="UP000796880"/>
    </source>
</evidence>
<evidence type="ECO:0000313" key="1">
    <source>
        <dbReference type="EMBL" id="KAF3450482.1"/>
    </source>
</evidence>
<dbReference type="Proteomes" id="UP000796880">
    <property type="component" value="Unassembled WGS sequence"/>
</dbReference>
<comment type="caution">
    <text evidence="1">The sequence shown here is derived from an EMBL/GenBank/DDBJ whole genome shotgun (WGS) entry which is preliminary data.</text>
</comment>
<proteinExistence type="predicted"/>